<evidence type="ECO:0000313" key="5">
    <source>
        <dbReference type="Proteomes" id="UP001432322"/>
    </source>
</evidence>
<keyword evidence="1" id="KW-0433">Leucine-rich repeat</keyword>
<dbReference type="PANTHER" id="PTHR24366">
    <property type="entry name" value="IG(IMMUNOGLOBULIN) AND LRR(LEUCINE RICH REPEAT) DOMAINS"/>
    <property type="match status" value="1"/>
</dbReference>
<organism evidence="4 5">
    <name type="scientific">Pristionchus fissidentatus</name>
    <dbReference type="NCBI Taxonomy" id="1538716"/>
    <lineage>
        <taxon>Eukaryota</taxon>
        <taxon>Metazoa</taxon>
        <taxon>Ecdysozoa</taxon>
        <taxon>Nematoda</taxon>
        <taxon>Chromadorea</taxon>
        <taxon>Rhabditida</taxon>
        <taxon>Rhabditina</taxon>
        <taxon>Diplogasteromorpha</taxon>
        <taxon>Diplogasteroidea</taxon>
        <taxon>Neodiplogasteridae</taxon>
        <taxon>Pristionchus</taxon>
    </lineage>
</organism>
<dbReference type="SMART" id="SM00369">
    <property type="entry name" value="LRR_TYP"/>
    <property type="match status" value="3"/>
</dbReference>
<gene>
    <name evidence="4" type="ORF">PFISCL1PPCAC_19430</name>
</gene>
<comment type="caution">
    <text evidence="4">The sequence shown here is derived from an EMBL/GenBank/DDBJ whole genome shotgun (WGS) entry which is preliminary data.</text>
</comment>
<dbReference type="SUPFAM" id="SSF52075">
    <property type="entry name" value="Outer arm dynein light chain 1"/>
    <property type="match status" value="1"/>
</dbReference>
<keyword evidence="2" id="KW-0677">Repeat</keyword>
<evidence type="ECO:0000256" key="3">
    <source>
        <dbReference type="SAM" id="Phobius"/>
    </source>
</evidence>
<dbReference type="InterPro" id="IPR003591">
    <property type="entry name" value="Leu-rich_rpt_typical-subtyp"/>
</dbReference>
<dbReference type="EMBL" id="BTSY01000005">
    <property type="protein sequence ID" value="GMT28133.1"/>
    <property type="molecule type" value="Genomic_DNA"/>
</dbReference>
<dbReference type="PRINTS" id="PR00019">
    <property type="entry name" value="LEURICHRPT"/>
</dbReference>
<reference evidence="4" key="1">
    <citation type="submission" date="2023-10" db="EMBL/GenBank/DDBJ databases">
        <title>Genome assembly of Pristionchus species.</title>
        <authorList>
            <person name="Yoshida K."/>
            <person name="Sommer R.J."/>
        </authorList>
    </citation>
    <scope>NUCLEOTIDE SEQUENCE</scope>
    <source>
        <strain evidence="4">RS5133</strain>
    </source>
</reference>
<dbReference type="InterPro" id="IPR032675">
    <property type="entry name" value="LRR_dom_sf"/>
</dbReference>
<keyword evidence="3" id="KW-1133">Transmembrane helix</keyword>
<accession>A0AAV5WBT0</accession>
<protein>
    <recommendedName>
        <fullName evidence="6">Ig-like domain-containing protein</fullName>
    </recommendedName>
</protein>
<feature type="non-terminal residue" evidence="4">
    <location>
        <position position="330"/>
    </location>
</feature>
<evidence type="ECO:0008006" key="6">
    <source>
        <dbReference type="Google" id="ProtNLM"/>
    </source>
</evidence>
<keyword evidence="3" id="KW-0812">Transmembrane</keyword>
<dbReference type="PROSITE" id="PS51450">
    <property type="entry name" value="LRR"/>
    <property type="match status" value="1"/>
</dbReference>
<evidence type="ECO:0000313" key="4">
    <source>
        <dbReference type="EMBL" id="GMT28133.1"/>
    </source>
</evidence>
<keyword evidence="5" id="KW-1185">Reference proteome</keyword>
<dbReference type="Pfam" id="PF13855">
    <property type="entry name" value="LRR_8"/>
    <property type="match status" value="1"/>
</dbReference>
<dbReference type="Proteomes" id="UP001432322">
    <property type="component" value="Unassembled WGS sequence"/>
</dbReference>
<feature type="transmembrane region" description="Helical" evidence="3">
    <location>
        <begin position="258"/>
        <end position="279"/>
    </location>
</feature>
<evidence type="ECO:0000256" key="2">
    <source>
        <dbReference type="ARBA" id="ARBA00022737"/>
    </source>
</evidence>
<dbReference type="AlphaFoldDB" id="A0AAV5WBT0"/>
<dbReference type="PANTHER" id="PTHR24366:SF96">
    <property type="entry name" value="LEUCINE RICH REPEAT CONTAINING 53"/>
    <property type="match status" value="1"/>
</dbReference>
<name>A0AAV5WBT0_9BILA</name>
<evidence type="ECO:0000256" key="1">
    <source>
        <dbReference type="ARBA" id="ARBA00022614"/>
    </source>
</evidence>
<proteinExistence type="predicted"/>
<sequence length="330" mass="37012">NLLTLRLDYCNILKIQPRSFKTLINIVSLDLSHNSLRILSIVPLRRLRTLLLSHNELQYLPDLSQLTSLRMVDLSYNRLISLPSILLPPNVESLLVKWNSLTVIQSLPFLPKLQELEIQGNPLDCSCLLRSFVKWSQYLTLFEPSSFPCPIPLPSHCDLSIDGSGNLTTVVSIEPYPEEELCCTLHGPRNTTFLWEKEGRQIVPSRIESIHDGLALRSCIIVRVLGLISCRAEYGNTTVTRNFLIEAPPVVLAFPSDIIFYLIFSSLLLLLLIPSIIIINRYCLPSSRLLSPSPLSSSPSSEWESVTPRVLLSLPPIAIPESPISIARSL</sequence>
<dbReference type="InterPro" id="IPR001611">
    <property type="entry name" value="Leu-rich_rpt"/>
</dbReference>
<keyword evidence="3" id="KW-0472">Membrane</keyword>
<dbReference type="Gene3D" id="3.80.10.10">
    <property type="entry name" value="Ribonuclease Inhibitor"/>
    <property type="match status" value="1"/>
</dbReference>
<feature type="non-terminal residue" evidence="4">
    <location>
        <position position="1"/>
    </location>
</feature>